<comment type="caution">
    <text evidence="3">The sequence shown here is derived from an EMBL/GenBank/DDBJ whole genome shotgun (WGS) entry which is preliminary data.</text>
</comment>
<dbReference type="Proteomes" id="UP000233343">
    <property type="component" value="Unassembled WGS sequence"/>
</dbReference>
<dbReference type="NCBIfam" id="TIGR00277">
    <property type="entry name" value="HDIG"/>
    <property type="match status" value="1"/>
</dbReference>
<dbReference type="SMART" id="SM00471">
    <property type="entry name" value="HDc"/>
    <property type="match status" value="1"/>
</dbReference>
<dbReference type="PROSITE" id="PS51832">
    <property type="entry name" value="HD_GYP"/>
    <property type="match status" value="1"/>
</dbReference>
<evidence type="ECO:0000313" key="3">
    <source>
        <dbReference type="EMBL" id="PKG26078.1"/>
    </source>
</evidence>
<dbReference type="AlphaFoldDB" id="A0A2N0Z982"/>
<dbReference type="EMBL" id="PISD01000078">
    <property type="protein sequence ID" value="PKG26078.1"/>
    <property type="molecule type" value="Genomic_DNA"/>
</dbReference>
<evidence type="ECO:0000259" key="1">
    <source>
        <dbReference type="PROSITE" id="PS51831"/>
    </source>
</evidence>
<dbReference type="PANTHER" id="PTHR43155:SF2">
    <property type="entry name" value="CYCLIC DI-GMP PHOSPHODIESTERASE PA4108"/>
    <property type="match status" value="1"/>
</dbReference>
<name>A0A2N0Z982_9BACI</name>
<keyword evidence="4" id="KW-1185">Reference proteome</keyword>
<dbReference type="Pfam" id="PF13487">
    <property type="entry name" value="HD_5"/>
    <property type="match status" value="1"/>
</dbReference>
<accession>A0A2N0Z982</accession>
<dbReference type="InterPro" id="IPR006674">
    <property type="entry name" value="HD_domain"/>
</dbReference>
<feature type="domain" description="HD-GYP" evidence="2">
    <location>
        <begin position="114"/>
        <end position="310"/>
    </location>
</feature>
<dbReference type="PROSITE" id="PS51831">
    <property type="entry name" value="HD"/>
    <property type="match status" value="1"/>
</dbReference>
<protein>
    <submittedName>
        <fullName evidence="3">Uncharacterized protein</fullName>
    </submittedName>
</protein>
<dbReference type="PANTHER" id="PTHR43155">
    <property type="entry name" value="CYCLIC DI-GMP PHOSPHODIESTERASE PA4108-RELATED"/>
    <property type="match status" value="1"/>
</dbReference>
<organism evidence="3 4">
    <name type="scientific">Cytobacillus horneckiae</name>
    <dbReference type="NCBI Taxonomy" id="549687"/>
    <lineage>
        <taxon>Bacteria</taxon>
        <taxon>Bacillati</taxon>
        <taxon>Bacillota</taxon>
        <taxon>Bacilli</taxon>
        <taxon>Bacillales</taxon>
        <taxon>Bacillaceae</taxon>
        <taxon>Cytobacillus</taxon>
    </lineage>
</organism>
<feature type="domain" description="HD" evidence="1">
    <location>
        <begin position="136"/>
        <end position="259"/>
    </location>
</feature>
<dbReference type="InterPro" id="IPR006675">
    <property type="entry name" value="HDIG_dom"/>
</dbReference>
<proteinExistence type="predicted"/>
<evidence type="ECO:0000313" key="4">
    <source>
        <dbReference type="Proteomes" id="UP000233343"/>
    </source>
</evidence>
<dbReference type="RefSeq" id="WP_101226445.1">
    <property type="nucleotide sequence ID" value="NZ_JARSFA010000027.1"/>
</dbReference>
<evidence type="ECO:0000259" key="2">
    <source>
        <dbReference type="PROSITE" id="PS51832"/>
    </source>
</evidence>
<gene>
    <name evidence="3" type="ORF">CWS20_25900</name>
</gene>
<dbReference type="Gene3D" id="1.10.3210.10">
    <property type="entry name" value="Hypothetical protein af1432"/>
    <property type="match status" value="1"/>
</dbReference>
<dbReference type="SUPFAM" id="SSF109604">
    <property type="entry name" value="HD-domain/PDEase-like"/>
    <property type="match status" value="1"/>
</dbReference>
<sequence>MRLVSIYNCEAGLKIAKPIYDDQNRVLLNEGATLTDSILNRLKSKGISHIYAQTDLTEGIIKNDDVPHTLRFETTKSMVKVFNSLSSDLNSKVAAATHGKLLREFKLVYGQLVKEMKYNAHLLNLLTHLQANSDYLFEHSMNVSIYSLAIARQLYINEDDMYVLGLGAIFHDIGKIKLERDLLHKKAKFTEEEKATMRTHAELGFELLRKERELHLLISHCAYQHHENIDGSGYPRGLKDKEIHLFAKIIGVADMFDSLMRNRREKKALLPHEAMEVLWGYCYKRYDKKILDAFIKSVALYPIGVTVTLNTGEKGVVVGYNDNFPQRPVIRVYTDTKGNKLQEPHDVDMLKHLSIMIEQCDAILDEGKIERGATA</sequence>
<reference evidence="3 4" key="1">
    <citation type="journal article" date="2010" name="Int. J. Syst. Evol. Microbiol.">
        <title>Bacillus horneckiae sp. nov., isolated from a spacecraft-assembly clean room.</title>
        <authorList>
            <person name="Vaishampayan P."/>
            <person name="Probst A."/>
            <person name="Krishnamurthi S."/>
            <person name="Ghosh S."/>
            <person name="Osman S."/>
            <person name="McDowall A."/>
            <person name="Ruckmani A."/>
            <person name="Mayilraj S."/>
            <person name="Venkateswaran K."/>
        </authorList>
    </citation>
    <scope>NUCLEOTIDE SEQUENCE [LARGE SCALE GENOMIC DNA]</scope>
    <source>
        <strain evidence="4">1PO1SC</strain>
    </source>
</reference>
<dbReference type="InterPro" id="IPR037522">
    <property type="entry name" value="HD_GYP_dom"/>
</dbReference>
<dbReference type="InterPro" id="IPR003607">
    <property type="entry name" value="HD/PDEase_dom"/>
</dbReference>
<dbReference type="CDD" id="cd00077">
    <property type="entry name" value="HDc"/>
    <property type="match status" value="1"/>
</dbReference>